<keyword evidence="5" id="KW-0418">Kinase</keyword>
<evidence type="ECO:0000256" key="4">
    <source>
        <dbReference type="ARBA" id="ARBA00022679"/>
    </source>
</evidence>
<accession>A0A810Q8B4</accession>
<keyword evidence="6" id="KW-0902">Two-component regulatory system</keyword>
<dbReference type="InterPro" id="IPR050351">
    <property type="entry name" value="BphY/WalK/GraS-like"/>
</dbReference>
<evidence type="ECO:0000256" key="3">
    <source>
        <dbReference type="ARBA" id="ARBA00022553"/>
    </source>
</evidence>
<gene>
    <name evidence="8" type="ORF">MM50RIKEN_16590</name>
</gene>
<dbReference type="SUPFAM" id="SSF55874">
    <property type="entry name" value="ATPase domain of HSP90 chaperone/DNA topoisomerase II/histidine kinase"/>
    <property type="match status" value="1"/>
</dbReference>
<dbReference type="EMBL" id="AP023418">
    <property type="protein sequence ID" value="BCK81896.1"/>
    <property type="molecule type" value="Genomic_DNA"/>
</dbReference>
<dbReference type="PANTHER" id="PTHR45453">
    <property type="entry name" value="PHOSPHATE REGULON SENSOR PROTEIN PHOR"/>
    <property type="match status" value="1"/>
</dbReference>
<dbReference type="KEGG" id="vcop:MM50RIKEN_16590"/>
<dbReference type="InterPro" id="IPR003594">
    <property type="entry name" value="HATPase_dom"/>
</dbReference>
<evidence type="ECO:0000256" key="5">
    <source>
        <dbReference type="ARBA" id="ARBA00022777"/>
    </source>
</evidence>
<name>A0A810Q8B4_9FIRM</name>
<evidence type="ECO:0000313" key="8">
    <source>
        <dbReference type="EMBL" id="BCK81896.1"/>
    </source>
</evidence>
<reference evidence="8" key="1">
    <citation type="submission" date="2020-09" db="EMBL/GenBank/DDBJ databases">
        <title>New species isolated from human feces.</title>
        <authorList>
            <person name="Kitahara M."/>
            <person name="Shigeno Y."/>
            <person name="Shime M."/>
            <person name="Matsumoto Y."/>
            <person name="Nakamura S."/>
            <person name="Motooka D."/>
            <person name="Fukuoka S."/>
            <person name="Nishikawa H."/>
            <person name="Benno Y."/>
        </authorList>
    </citation>
    <scope>NUCLEOTIDE SEQUENCE</scope>
    <source>
        <strain evidence="8">MM50</strain>
    </source>
</reference>
<evidence type="ECO:0000256" key="6">
    <source>
        <dbReference type="ARBA" id="ARBA00023012"/>
    </source>
</evidence>
<keyword evidence="3" id="KW-0597">Phosphoprotein</keyword>
<dbReference type="Pfam" id="PF02518">
    <property type="entry name" value="HATPase_c"/>
    <property type="match status" value="1"/>
</dbReference>
<feature type="domain" description="Histidine kinase/HSP90-like ATPase" evidence="7">
    <location>
        <begin position="54"/>
        <end position="162"/>
    </location>
</feature>
<dbReference type="GO" id="GO:0000155">
    <property type="term" value="F:phosphorelay sensor kinase activity"/>
    <property type="evidence" value="ECO:0007669"/>
    <property type="project" value="TreeGrafter"/>
</dbReference>
<dbReference type="Gene3D" id="3.30.565.10">
    <property type="entry name" value="Histidine kinase-like ATPase, C-terminal domain"/>
    <property type="match status" value="1"/>
</dbReference>
<evidence type="ECO:0000256" key="1">
    <source>
        <dbReference type="ARBA" id="ARBA00000085"/>
    </source>
</evidence>
<dbReference type="GO" id="GO:0005886">
    <property type="term" value="C:plasma membrane"/>
    <property type="evidence" value="ECO:0007669"/>
    <property type="project" value="TreeGrafter"/>
</dbReference>
<dbReference type="SMART" id="SM00387">
    <property type="entry name" value="HATPase_c"/>
    <property type="match status" value="1"/>
</dbReference>
<dbReference type="Proteomes" id="UP000681035">
    <property type="component" value="Chromosome"/>
</dbReference>
<keyword evidence="4" id="KW-0808">Transferase</keyword>
<evidence type="ECO:0000256" key="2">
    <source>
        <dbReference type="ARBA" id="ARBA00012438"/>
    </source>
</evidence>
<keyword evidence="9" id="KW-1185">Reference proteome</keyword>
<organism evidence="8 9">
    <name type="scientific">Vescimonas coprocola</name>
    <dbReference type="NCBI Taxonomy" id="2714355"/>
    <lineage>
        <taxon>Bacteria</taxon>
        <taxon>Bacillati</taxon>
        <taxon>Bacillota</taxon>
        <taxon>Clostridia</taxon>
        <taxon>Eubacteriales</taxon>
        <taxon>Oscillospiraceae</taxon>
        <taxon>Vescimonas</taxon>
    </lineage>
</organism>
<protein>
    <recommendedName>
        <fullName evidence="2">histidine kinase</fullName>
        <ecNumber evidence="2">2.7.13.3</ecNumber>
    </recommendedName>
</protein>
<dbReference type="GO" id="GO:0016036">
    <property type="term" value="P:cellular response to phosphate starvation"/>
    <property type="evidence" value="ECO:0007669"/>
    <property type="project" value="TreeGrafter"/>
</dbReference>
<dbReference type="AlphaFoldDB" id="A0A810Q8B4"/>
<proteinExistence type="predicted"/>
<sequence>MTLSRMDEEESPLKLSDFAVSEAVEETAESFRDFARSQGHPLELAIVPGLTYCGDEYAVRQLVSILLDNAVKYALPETPIRFVLEKGKRGVVLRCSNACTPLAEGETEKLFDRFYRSDQARSADGSFGVGLSIARSIAEGHHGFIRAQCPQPGEIVFTAQLR</sequence>
<evidence type="ECO:0000259" key="7">
    <source>
        <dbReference type="SMART" id="SM00387"/>
    </source>
</evidence>
<dbReference type="InterPro" id="IPR036890">
    <property type="entry name" value="HATPase_C_sf"/>
</dbReference>
<dbReference type="RefSeq" id="WP_213540544.1">
    <property type="nucleotide sequence ID" value="NZ_AP023418.1"/>
</dbReference>
<dbReference type="EC" id="2.7.13.3" evidence="2"/>
<comment type="catalytic activity">
    <reaction evidence="1">
        <text>ATP + protein L-histidine = ADP + protein N-phospho-L-histidine.</text>
        <dbReference type="EC" id="2.7.13.3"/>
    </reaction>
</comment>
<evidence type="ECO:0000313" key="9">
    <source>
        <dbReference type="Proteomes" id="UP000681035"/>
    </source>
</evidence>
<dbReference type="PANTHER" id="PTHR45453:SF1">
    <property type="entry name" value="PHOSPHATE REGULON SENSOR PROTEIN PHOR"/>
    <property type="match status" value="1"/>
</dbReference>
<dbReference type="GO" id="GO:0004721">
    <property type="term" value="F:phosphoprotein phosphatase activity"/>
    <property type="evidence" value="ECO:0007669"/>
    <property type="project" value="TreeGrafter"/>
</dbReference>